<feature type="region of interest" description="Disordered" evidence="1">
    <location>
        <begin position="1"/>
        <end position="21"/>
    </location>
</feature>
<keyword evidence="4" id="KW-1185">Reference proteome</keyword>
<sequence>MNDESKRQFLRDPSVSSSLSHPLVRPVDIAQRRVQRLIAVCTLLAAGFALVPGFFAYTATQNSSTSQLTTTTVTATTDTSSRATATTNPVVATNPAASASSTSRVRAHWRWDGTTRSGLLTVAPGTAAGTKIPLNVDARGFPTRAVPPADPTTTAVVVIIGGLLLVAALAHLAVMACRRRFDRIRDRQWTEALERLLT</sequence>
<keyword evidence="2" id="KW-0472">Membrane</keyword>
<feature type="transmembrane region" description="Helical" evidence="2">
    <location>
        <begin position="37"/>
        <end position="57"/>
    </location>
</feature>
<reference evidence="3 4" key="1">
    <citation type="submission" date="2017-01" db="EMBL/GenBank/DDBJ databases">
        <authorList>
            <person name="Mah S.A."/>
            <person name="Swanson W.J."/>
            <person name="Moy G.W."/>
            <person name="Vacquier V.D."/>
        </authorList>
    </citation>
    <scope>NUCLEOTIDE SEQUENCE [LARGE SCALE GENOMIC DNA]</scope>
    <source>
        <strain evidence="3 4">CPCC 203464</strain>
    </source>
</reference>
<evidence type="ECO:0008006" key="5">
    <source>
        <dbReference type="Google" id="ProtNLM"/>
    </source>
</evidence>
<evidence type="ECO:0000313" key="4">
    <source>
        <dbReference type="Proteomes" id="UP000186218"/>
    </source>
</evidence>
<name>A0A1N7F6X7_9NOCA</name>
<keyword evidence="2" id="KW-0812">Transmembrane</keyword>
<accession>A0A1N7F6X7</accession>
<feature type="compositionally biased region" description="Basic and acidic residues" evidence="1">
    <location>
        <begin position="1"/>
        <end position="10"/>
    </location>
</feature>
<feature type="transmembrane region" description="Helical" evidence="2">
    <location>
        <begin position="155"/>
        <end position="177"/>
    </location>
</feature>
<dbReference type="RefSeq" id="WP_076478770.1">
    <property type="nucleotide sequence ID" value="NZ_FTNT01000004.1"/>
</dbReference>
<evidence type="ECO:0000256" key="2">
    <source>
        <dbReference type="SAM" id="Phobius"/>
    </source>
</evidence>
<protein>
    <recommendedName>
        <fullName evidence="5">Transmembrane protein</fullName>
    </recommendedName>
</protein>
<evidence type="ECO:0000313" key="3">
    <source>
        <dbReference type="EMBL" id="SIR96080.1"/>
    </source>
</evidence>
<evidence type="ECO:0000256" key="1">
    <source>
        <dbReference type="SAM" id="MobiDB-lite"/>
    </source>
</evidence>
<organism evidence="3 4">
    <name type="scientific">Williamsia sterculiae</name>
    <dbReference type="NCBI Taxonomy" id="1344003"/>
    <lineage>
        <taxon>Bacteria</taxon>
        <taxon>Bacillati</taxon>
        <taxon>Actinomycetota</taxon>
        <taxon>Actinomycetes</taxon>
        <taxon>Mycobacteriales</taxon>
        <taxon>Nocardiaceae</taxon>
        <taxon>Williamsia</taxon>
    </lineage>
</organism>
<dbReference type="OrthoDB" id="5190576at2"/>
<dbReference type="AlphaFoldDB" id="A0A1N7F6X7"/>
<feature type="compositionally biased region" description="Low complexity" evidence="1">
    <location>
        <begin position="11"/>
        <end position="21"/>
    </location>
</feature>
<proteinExistence type="predicted"/>
<dbReference type="EMBL" id="FTNT01000004">
    <property type="protein sequence ID" value="SIR96080.1"/>
    <property type="molecule type" value="Genomic_DNA"/>
</dbReference>
<gene>
    <name evidence="3" type="ORF">SAMN05445060_1880</name>
</gene>
<keyword evidence="2" id="KW-1133">Transmembrane helix</keyword>
<dbReference type="STRING" id="1344003.SAMN05445060_1880"/>
<dbReference type="Proteomes" id="UP000186218">
    <property type="component" value="Unassembled WGS sequence"/>
</dbReference>